<feature type="compositionally biased region" description="Low complexity" evidence="1">
    <location>
        <begin position="63"/>
        <end position="74"/>
    </location>
</feature>
<gene>
    <name evidence="2" type="ORF">CJOHNSTONI_LOCUS6598</name>
</gene>
<feature type="region of interest" description="Disordered" evidence="1">
    <location>
        <begin position="1"/>
        <end position="85"/>
    </location>
</feature>
<dbReference type="EMBL" id="CAKAEH010001479">
    <property type="protein sequence ID" value="CAG9536701.1"/>
    <property type="molecule type" value="Genomic_DNA"/>
</dbReference>
<dbReference type="AlphaFoldDB" id="A0A8J2MQH9"/>
<comment type="caution">
    <text evidence="2">The sequence shown here is derived from an EMBL/GenBank/DDBJ whole genome shotgun (WGS) entry which is preliminary data.</text>
</comment>
<sequence>MFSKRNLKNPKQKQQQLQQHHHNHDNHQLQQQQQDKQQELQQQQQERQQRQEYQQQNHHHYHQQLQQTEQQQQQSSETRKEEININSRQISESLIVRATTPISRRLRCTVTRPFLSAEPRPYHSKGHHRCYSDDTFYLSTPKNFTENGPITMDTSIDRTITTDRLNNIDKNSSSIFAKSQQKVKKCGVSNKQTHLLPPLIINDKGML</sequence>
<evidence type="ECO:0000256" key="1">
    <source>
        <dbReference type="SAM" id="MobiDB-lite"/>
    </source>
</evidence>
<feature type="compositionally biased region" description="Low complexity" evidence="1">
    <location>
        <begin position="28"/>
        <end position="56"/>
    </location>
</feature>
<dbReference type="Proteomes" id="UP000746747">
    <property type="component" value="Unassembled WGS sequence"/>
</dbReference>
<dbReference type="SUPFAM" id="SSF81995">
    <property type="entry name" value="beta-sandwich domain of Sec23/24"/>
    <property type="match status" value="1"/>
</dbReference>
<evidence type="ECO:0000313" key="3">
    <source>
        <dbReference type="Proteomes" id="UP000746747"/>
    </source>
</evidence>
<keyword evidence="3" id="KW-1185">Reference proteome</keyword>
<proteinExistence type="predicted"/>
<organism evidence="2 3">
    <name type="scientific">Cercopithifilaria johnstoni</name>
    <dbReference type="NCBI Taxonomy" id="2874296"/>
    <lineage>
        <taxon>Eukaryota</taxon>
        <taxon>Metazoa</taxon>
        <taxon>Ecdysozoa</taxon>
        <taxon>Nematoda</taxon>
        <taxon>Chromadorea</taxon>
        <taxon>Rhabditida</taxon>
        <taxon>Spirurina</taxon>
        <taxon>Spiruromorpha</taxon>
        <taxon>Filarioidea</taxon>
        <taxon>Onchocercidae</taxon>
        <taxon>Cercopithifilaria</taxon>
    </lineage>
</organism>
<protein>
    <submittedName>
        <fullName evidence="2">Uncharacterized protein</fullName>
    </submittedName>
</protein>
<evidence type="ECO:0000313" key="2">
    <source>
        <dbReference type="EMBL" id="CAG9536701.1"/>
    </source>
</evidence>
<dbReference type="OrthoDB" id="5873857at2759"/>
<reference evidence="2" key="1">
    <citation type="submission" date="2021-09" db="EMBL/GenBank/DDBJ databases">
        <authorList>
            <consortium name="Pathogen Informatics"/>
        </authorList>
    </citation>
    <scope>NUCLEOTIDE SEQUENCE</scope>
</reference>
<feature type="compositionally biased region" description="Basic residues" evidence="1">
    <location>
        <begin position="1"/>
        <end position="11"/>
    </location>
</feature>
<accession>A0A8J2MQH9</accession>
<name>A0A8J2MQH9_9BILA</name>